<dbReference type="AlphaFoldDB" id="A0A6P8IXT0"/>
<dbReference type="GeneID" id="116306330"/>
<dbReference type="GO" id="GO:0060070">
    <property type="term" value="P:canonical Wnt signaling pathway"/>
    <property type="evidence" value="ECO:0007669"/>
    <property type="project" value="TreeGrafter"/>
</dbReference>
<evidence type="ECO:0000313" key="13">
    <source>
        <dbReference type="RefSeq" id="XP_031572226.1"/>
    </source>
</evidence>
<dbReference type="PANTHER" id="PTHR12027">
    <property type="entry name" value="WNT RELATED"/>
    <property type="match status" value="1"/>
</dbReference>
<dbReference type="RefSeq" id="XP_031572226.1">
    <property type="nucleotide sequence ID" value="XM_031716366.1"/>
</dbReference>
<dbReference type="PRINTS" id="PR01349">
    <property type="entry name" value="WNTPROTEIN"/>
</dbReference>
<accession>A0A6P8IXT0</accession>
<keyword evidence="11" id="KW-0472">Membrane</keyword>
<keyword evidence="4" id="KW-0964">Secreted</keyword>
<evidence type="ECO:0000256" key="10">
    <source>
        <dbReference type="RuleBase" id="RU003500"/>
    </source>
</evidence>
<keyword evidence="5" id="KW-0272">Extracellular matrix</keyword>
<organism evidence="12 13">
    <name type="scientific">Actinia tenebrosa</name>
    <name type="common">Australian red waratah sea anemone</name>
    <dbReference type="NCBI Taxonomy" id="6105"/>
    <lineage>
        <taxon>Eukaryota</taxon>
        <taxon>Metazoa</taxon>
        <taxon>Cnidaria</taxon>
        <taxon>Anthozoa</taxon>
        <taxon>Hexacorallia</taxon>
        <taxon>Actiniaria</taxon>
        <taxon>Actiniidae</taxon>
        <taxon>Actinia</taxon>
    </lineage>
</organism>
<evidence type="ECO:0000256" key="7">
    <source>
        <dbReference type="ARBA" id="ARBA00023157"/>
    </source>
</evidence>
<evidence type="ECO:0000256" key="11">
    <source>
        <dbReference type="SAM" id="Phobius"/>
    </source>
</evidence>
<evidence type="ECO:0000256" key="5">
    <source>
        <dbReference type="ARBA" id="ARBA00022530"/>
    </source>
</evidence>
<keyword evidence="8" id="KW-0325">Glycoprotein</keyword>
<dbReference type="PANTHER" id="PTHR12027:SF112">
    <property type="entry name" value="PROTEIN WNT-2"/>
    <property type="match status" value="1"/>
</dbReference>
<keyword evidence="12" id="KW-1185">Reference proteome</keyword>
<evidence type="ECO:0000256" key="3">
    <source>
        <dbReference type="ARBA" id="ARBA00022473"/>
    </source>
</evidence>
<gene>
    <name evidence="13" type="primary">LOC116306330</name>
</gene>
<dbReference type="InterPro" id="IPR043158">
    <property type="entry name" value="Wnt_C"/>
</dbReference>
<keyword evidence="7" id="KW-1015">Disulfide bond</keyword>
<evidence type="ECO:0000256" key="2">
    <source>
        <dbReference type="ARBA" id="ARBA00005683"/>
    </source>
</evidence>
<evidence type="ECO:0000256" key="1">
    <source>
        <dbReference type="ARBA" id="ARBA00004498"/>
    </source>
</evidence>
<dbReference type="FunFam" id="3.30.2460.20:FF:000001">
    <property type="entry name" value="Wnt homolog"/>
    <property type="match status" value="1"/>
</dbReference>
<comment type="function">
    <text evidence="10">Ligand for members of the frizzled family of seven transmembrane receptors.</text>
</comment>
<dbReference type="GO" id="GO:0005615">
    <property type="term" value="C:extracellular space"/>
    <property type="evidence" value="ECO:0007669"/>
    <property type="project" value="TreeGrafter"/>
</dbReference>
<dbReference type="OrthoDB" id="5945655at2759"/>
<dbReference type="SMART" id="SM00097">
    <property type="entry name" value="WNT1"/>
    <property type="match status" value="1"/>
</dbReference>
<evidence type="ECO:0000256" key="9">
    <source>
        <dbReference type="ARBA" id="ARBA00023288"/>
    </source>
</evidence>
<keyword evidence="11" id="KW-0812">Transmembrane</keyword>
<dbReference type="GO" id="GO:0005125">
    <property type="term" value="F:cytokine activity"/>
    <property type="evidence" value="ECO:0007669"/>
    <property type="project" value="TreeGrafter"/>
</dbReference>
<keyword evidence="11" id="KW-1133">Transmembrane helix</keyword>
<keyword evidence="3 10" id="KW-0217">Developmental protein</keyword>
<dbReference type="KEGG" id="aten:116306330"/>
<comment type="subcellular location">
    <subcellularLocation>
        <location evidence="1 10">Secreted</location>
        <location evidence="1 10">Extracellular space</location>
        <location evidence="1 10">Extracellular matrix</location>
    </subcellularLocation>
</comment>
<comment type="similarity">
    <text evidence="2 10">Belongs to the Wnt family.</text>
</comment>
<dbReference type="InParanoid" id="A0A6P8IXT0"/>
<evidence type="ECO:0000256" key="8">
    <source>
        <dbReference type="ARBA" id="ARBA00023180"/>
    </source>
</evidence>
<sequence>MLAMYRIIPQDNYAEENVPLGASRGFLRFCIFDMRISKKKLRDVWQYLGFVPVAVVLVVCVASVTFPPRIICTRIKGLSAQQMRFCEKNPAAMESITDGYHLGVDECKYQFRKRRWNCTSLGSKHTFSSHAVPGTKESAFTHAIISAGIAHAVTLACTKGNYSNCGCDLSLKGVRSSDGSWIWGGCSVNINRGIEVADAFLDGQDTSQSDIALMNKHNNRLGGQVIRDNLDLQCKCHGPSGSCNMRTCWKWVPLFRTVGDKLKGFYSDRKKSFQVEAVSKRSTAGLVPAYLVLKNNKNVKPEKFTNLVWLRSSPNYCDKIESLGVVGTIGRECNKEYGSQRKSSCEVLCCGRGYNVRETVRISQCLCKFYWCCEVRCKSCSRKEMVHTCQ</sequence>
<evidence type="ECO:0000256" key="6">
    <source>
        <dbReference type="ARBA" id="ARBA00022687"/>
    </source>
</evidence>
<dbReference type="Proteomes" id="UP000515163">
    <property type="component" value="Unplaced"/>
</dbReference>
<dbReference type="Gene3D" id="3.30.2460.20">
    <property type="match status" value="1"/>
</dbReference>
<protein>
    <recommendedName>
        <fullName evidence="10">Protein Wnt</fullName>
    </recommendedName>
</protein>
<keyword evidence="6 10" id="KW-0879">Wnt signaling pathway</keyword>
<reference evidence="13" key="1">
    <citation type="submission" date="2025-08" db="UniProtKB">
        <authorList>
            <consortium name="RefSeq"/>
        </authorList>
    </citation>
    <scope>IDENTIFICATION</scope>
    <source>
        <tissue evidence="13">Tentacle</tissue>
    </source>
</reference>
<dbReference type="GO" id="GO:0030182">
    <property type="term" value="P:neuron differentiation"/>
    <property type="evidence" value="ECO:0007669"/>
    <property type="project" value="TreeGrafter"/>
</dbReference>
<dbReference type="InterPro" id="IPR005817">
    <property type="entry name" value="Wnt"/>
</dbReference>
<name>A0A6P8IXT0_ACTTE</name>
<feature type="transmembrane region" description="Helical" evidence="11">
    <location>
        <begin position="44"/>
        <end position="66"/>
    </location>
</feature>
<dbReference type="GO" id="GO:0005109">
    <property type="term" value="F:frizzled binding"/>
    <property type="evidence" value="ECO:0007669"/>
    <property type="project" value="TreeGrafter"/>
</dbReference>
<evidence type="ECO:0000256" key="4">
    <source>
        <dbReference type="ARBA" id="ARBA00022525"/>
    </source>
</evidence>
<keyword evidence="9" id="KW-0449">Lipoprotein</keyword>
<dbReference type="Pfam" id="PF00110">
    <property type="entry name" value="wnt"/>
    <property type="match status" value="1"/>
</dbReference>
<dbReference type="GO" id="GO:0045165">
    <property type="term" value="P:cell fate commitment"/>
    <property type="evidence" value="ECO:0007669"/>
    <property type="project" value="TreeGrafter"/>
</dbReference>
<proteinExistence type="inferred from homology"/>
<evidence type="ECO:0000313" key="12">
    <source>
        <dbReference type="Proteomes" id="UP000515163"/>
    </source>
</evidence>